<evidence type="ECO:0000256" key="1">
    <source>
        <dbReference type="ARBA" id="ARBA00004141"/>
    </source>
</evidence>
<evidence type="ECO:0000256" key="4">
    <source>
        <dbReference type="ARBA" id="ARBA00023136"/>
    </source>
</evidence>
<feature type="transmembrane region" description="Helical" evidence="5">
    <location>
        <begin position="179"/>
        <end position="197"/>
    </location>
</feature>
<dbReference type="EMBL" id="BART01027952">
    <property type="protein sequence ID" value="GAG99318.1"/>
    <property type="molecule type" value="Genomic_DNA"/>
</dbReference>
<dbReference type="Pfam" id="PF01925">
    <property type="entry name" value="TauE"/>
    <property type="match status" value="1"/>
</dbReference>
<feature type="transmembrane region" description="Helical" evidence="5">
    <location>
        <begin position="124"/>
        <end position="143"/>
    </location>
</feature>
<feature type="transmembrane region" description="Helical" evidence="5">
    <location>
        <begin position="209"/>
        <end position="228"/>
    </location>
</feature>
<dbReference type="InterPro" id="IPR002781">
    <property type="entry name" value="TM_pro_TauE-like"/>
</dbReference>
<name>X1CT86_9ZZZZ</name>
<feature type="transmembrane region" description="Helical" evidence="5">
    <location>
        <begin position="71"/>
        <end position="88"/>
    </location>
</feature>
<evidence type="ECO:0000256" key="5">
    <source>
        <dbReference type="SAM" id="Phobius"/>
    </source>
</evidence>
<comment type="caution">
    <text evidence="6">The sequence shown here is derived from an EMBL/GenBank/DDBJ whole genome shotgun (WGS) entry which is preliminary data.</text>
</comment>
<organism evidence="6">
    <name type="scientific">marine sediment metagenome</name>
    <dbReference type="NCBI Taxonomy" id="412755"/>
    <lineage>
        <taxon>unclassified sequences</taxon>
        <taxon>metagenomes</taxon>
        <taxon>ecological metagenomes</taxon>
    </lineage>
</organism>
<reference evidence="6" key="1">
    <citation type="journal article" date="2014" name="Front. Microbiol.">
        <title>High frequency of phylogenetically diverse reductive dehalogenase-homologous genes in deep subseafloor sedimentary metagenomes.</title>
        <authorList>
            <person name="Kawai M."/>
            <person name="Futagami T."/>
            <person name="Toyoda A."/>
            <person name="Takaki Y."/>
            <person name="Nishi S."/>
            <person name="Hori S."/>
            <person name="Arai W."/>
            <person name="Tsubouchi T."/>
            <person name="Morono Y."/>
            <person name="Uchiyama I."/>
            <person name="Ito T."/>
            <person name="Fujiyama A."/>
            <person name="Inagaki F."/>
            <person name="Takami H."/>
        </authorList>
    </citation>
    <scope>NUCLEOTIDE SEQUENCE</scope>
    <source>
        <strain evidence="6">Expedition CK06-06</strain>
    </source>
</reference>
<accession>X1CT86</accession>
<dbReference type="InterPro" id="IPR051598">
    <property type="entry name" value="TSUP/Inactive_protease-like"/>
</dbReference>
<protein>
    <recommendedName>
        <fullName evidence="7">Membrane transporter protein</fullName>
    </recommendedName>
</protein>
<feature type="transmembrane region" description="Helical" evidence="5">
    <location>
        <begin position="47"/>
        <end position="65"/>
    </location>
</feature>
<dbReference type="PANTHER" id="PTHR43701:SF2">
    <property type="entry name" value="MEMBRANE TRANSPORTER PROTEIN YJNA-RELATED"/>
    <property type="match status" value="1"/>
</dbReference>
<evidence type="ECO:0008006" key="7">
    <source>
        <dbReference type="Google" id="ProtNLM"/>
    </source>
</evidence>
<feature type="transmembrane region" description="Helical" evidence="5">
    <location>
        <begin position="97"/>
        <end position="118"/>
    </location>
</feature>
<evidence type="ECO:0000313" key="6">
    <source>
        <dbReference type="EMBL" id="GAG99318.1"/>
    </source>
</evidence>
<keyword evidence="2 5" id="KW-0812">Transmembrane</keyword>
<sequence>IKILFLIIKKIYDEYTILSPMELSFYLVSLLILLGLLSGIVSAIAGIGGGVFFVSIMTLLFFIPINKAVDTSTFIILFSSLAGFITYLRQKRTSFKLSLFFSVFSIIGSILATILFSVIKIDNFILKVLFAVTLLVAGCNMIYKAMKAKNRAAKQEVNHIEFSLDNDEQKISFKKSIPLFILAGFTANLLGIGGGIINTPSLNIVLSFPIHNSTAISTSIIFFTAIYNTIIKSLMGQIDYIIGILIAVGSIFGSVIGAKISKKMPKVFLQFFV</sequence>
<keyword evidence="3 5" id="KW-1133">Transmembrane helix</keyword>
<dbReference type="PANTHER" id="PTHR43701">
    <property type="entry name" value="MEMBRANE TRANSPORTER PROTEIN MJ0441-RELATED"/>
    <property type="match status" value="1"/>
</dbReference>
<evidence type="ECO:0000256" key="3">
    <source>
        <dbReference type="ARBA" id="ARBA00022989"/>
    </source>
</evidence>
<feature type="non-terminal residue" evidence="6">
    <location>
        <position position="273"/>
    </location>
</feature>
<dbReference type="GO" id="GO:0016020">
    <property type="term" value="C:membrane"/>
    <property type="evidence" value="ECO:0007669"/>
    <property type="project" value="UniProtKB-SubCell"/>
</dbReference>
<evidence type="ECO:0000256" key="2">
    <source>
        <dbReference type="ARBA" id="ARBA00022692"/>
    </source>
</evidence>
<proteinExistence type="predicted"/>
<dbReference type="AlphaFoldDB" id="X1CT86"/>
<gene>
    <name evidence="6" type="ORF">S01H4_49421</name>
</gene>
<feature type="transmembrane region" description="Helical" evidence="5">
    <location>
        <begin position="240"/>
        <end position="260"/>
    </location>
</feature>
<feature type="transmembrane region" description="Helical" evidence="5">
    <location>
        <begin position="23"/>
        <end position="40"/>
    </location>
</feature>
<keyword evidence="4 5" id="KW-0472">Membrane</keyword>
<comment type="subcellular location">
    <subcellularLocation>
        <location evidence="1">Membrane</location>
        <topology evidence="1">Multi-pass membrane protein</topology>
    </subcellularLocation>
</comment>
<feature type="non-terminal residue" evidence="6">
    <location>
        <position position="1"/>
    </location>
</feature>